<reference evidence="11 12" key="1">
    <citation type="journal article" date="2016" name="Nat. Commun.">
        <title>Thousands of microbial genomes shed light on interconnected biogeochemical processes in an aquifer system.</title>
        <authorList>
            <person name="Anantharaman K."/>
            <person name="Brown C.T."/>
            <person name="Hug L.A."/>
            <person name="Sharon I."/>
            <person name="Castelle C.J."/>
            <person name="Probst A.J."/>
            <person name="Thomas B.C."/>
            <person name="Singh A."/>
            <person name="Wilkins M.J."/>
            <person name="Karaoz U."/>
            <person name="Brodie E.L."/>
            <person name="Williams K.H."/>
            <person name="Hubbard S.S."/>
            <person name="Banfield J.F."/>
        </authorList>
    </citation>
    <scope>NUCLEOTIDE SEQUENCE [LARGE SCALE GENOMIC DNA]</scope>
</reference>
<evidence type="ECO:0000256" key="5">
    <source>
        <dbReference type="ARBA" id="ARBA00022705"/>
    </source>
</evidence>
<dbReference type="Gene3D" id="1.20.272.10">
    <property type="match status" value="1"/>
</dbReference>
<keyword evidence="6" id="KW-0239">DNA-directed DNA polymerase</keyword>
<dbReference type="InterPro" id="IPR010372">
    <property type="entry name" value="DNA_pol3_delta_N"/>
</dbReference>
<proteinExistence type="inferred from homology"/>
<dbReference type="GO" id="GO:0009360">
    <property type="term" value="C:DNA polymerase III complex"/>
    <property type="evidence" value="ECO:0007669"/>
    <property type="project" value="InterPro"/>
</dbReference>
<dbReference type="EC" id="2.7.7.7" evidence="1"/>
<evidence type="ECO:0000313" key="12">
    <source>
        <dbReference type="Proteomes" id="UP000178187"/>
    </source>
</evidence>
<evidence type="ECO:0000256" key="8">
    <source>
        <dbReference type="ARBA" id="ARBA00049244"/>
    </source>
</evidence>
<dbReference type="Pfam" id="PF06144">
    <property type="entry name" value="DNA_pol3_delta"/>
    <property type="match status" value="1"/>
</dbReference>
<dbReference type="PANTHER" id="PTHR34388:SF1">
    <property type="entry name" value="DNA POLYMERASE III SUBUNIT DELTA"/>
    <property type="match status" value="1"/>
</dbReference>
<evidence type="ECO:0000256" key="3">
    <source>
        <dbReference type="ARBA" id="ARBA00022679"/>
    </source>
</evidence>
<dbReference type="GO" id="GO:0003887">
    <property type="term" value="F:DNA-directed DNA polymerase activity"/>
    <property type="evidence" value="ECO:0007669"/>
    <property type="project" value="UniProtKB-KW"/>
</dbReference>
<dbReference type="GO" id="GO:0006261">
    <property type="term" value="P:DNA-templated DNA replication"/>
    <property type="evidence" value="ECO:0007669"/>
    <property type="project" value="TreeGrafter"/>
</dbReference>
<evidence type="ECO:0000256" key="4">
    <source>
        <dbReference type="ARBA" id="ARBA00022695"/>
    </source>
</evidence>
<protein>
    <recommendedName>
        <fullName evidence="2">DNA polymerase III subunit delta</fullName>
        <ecNumber evidence="1">2.7.7.7</ecNumber>
    </recommendedName>
</protein>
<comment type="caution">
    <text evidence="11">The sequence shown here is derived from an EMBL/GenBank/DDBJ whole genome shotgun (WGS) entry which is preliminary data.</text>
</comment>
<dbReference type="Pfam" id="PF21694">
    <property type="entry name" value="DNA_pol3_delta_C"/>
    <property type="match status" value="1"/>
</dbReference>
<sequence>MTNNDMTKKEPFLFLFIGDEFDRKLKIEPLLAKLIPAEFRMTNLFRYDSSDLDWEHILMQAKTVSLLGGGQVFWISRANEIKETVWKPLENYCKSPVEGSYFIFESEESLPVKHPLMVLLKNGGICVNMKTAPTDIGLKALRDKLKNAGKQLTPDAWQLLEERLGGSKRLMDSCIDQLILYSDSDSIDERMVLALSTKFLRYGPFDLPEALIQRNTARALEIFHYFHDLSGDLPGTVGLLHWQLKRIWQAKQMLSKGASREEISKITKVPPFKMNAFLDQVKKFKLETVEQLIHELWRTDWATKTGLSDQLIGMEMFLAAVS</sequence>
<name>A0A1G1KVC1_9BACT</name>
<feature type="domain" description="DNA polymerase III delta N-terminal" evidence="9">
    <location>
        <begin position="24"/>
        <end position="128"/>
    </location>
</feature>
<evidence type="ECO:0000313" key="11">
    <source>
        <dbReference type="EMBL" id="OGW96886.1"/>
    </source>
</evidence>
<dbReference type="Gene3D" id="3.40.50.300">
    <property type="entry name" value="P-loop containing nucleotide triphosphate hydrolases"/>
    <property type="match status" value="1"/>
</dbReference>
<gene>
    <name evidence="11" type="ORF">A3G33_06255</name>
</gene>
<evidence type="ECO:0000259" key="10">
    <source>
        <dbReference type="Pfam" id="PF21694"/>
    </source>
</evidence>
<dbReference type="EMBL" id="MHFR01000046">
    <property type="protein sequence ID" value="OGW96886.1"/>
    <property type="molecule type" value="Genomic_DNA"/>
</dbReference>
<keyword evidence="5" id="KW-0235">DNA replication</keyword>
<accession>A0A1G1KVC1</accession>
<dbReference type="InterPro" id="IPR005790">
    <property type="entry name" value="DNA_polIII_delta"/>
</dbReference>
<dbReference type="Proteomes" id="UP000178187">
    <property type="component" value="Unassembled WGS sequence"/>
</dbReference>
<dbReference type="NCBIfam" id="TIGR01128">
    <property type="entry name" value="holA"/>
    <property type="match status" value="1"/>
</dbReference>
<dbReference type="AlphaFoldDB" id="A0A1G1KVC1"/>
<evidence type="ECO:0000256" key="6">
    <source>
        <dbReference type="ARBA" id="ARBA00022932"/>
    </source>
</evidence>
<comment type="catalytic activity">
    <reaction evidence="8">
        <text>DNA(n) + a 2'-deoxyribonucleoside 5'-triphosphate = DNA(n+1) + diphosphate</text>
        <dbReference type="Rhea" id="RHEA:22508"/>
        <dbReference type="Rhea" id="RHEA-COMP:17339"/>
        <dbReference type="Rhea" id="RHEA-COMP:17340"/>
        <dbReference type="ChEBI" id="CHEBI:33019"/>
        <dbReference type="ChEBI" id="CHEBI:61560"/>
        <dbReference type="ChEBI" id="CHEBI:173112"/>
        <dbReference type="EC" id="2.7.7.7"/>
    </reaction>
</comment>
<evidence type="ECO:0000256" key="1">
    <source>
        <dbReference type="ARBA" id="ARBA00012417"/>
    </source>
</evidence>
<keyword evidence="3" id="KW-0808">Transferase</keyword>
<keyword evidence="4" id="KW-0548">Nucleotidyltransferase</keyword>
<evidence type="ECO:0000256" key="7">
    <source>
        <dbReference type="ARBA" id="ARBA00034754"/>
    </source>
</evidence>
<dbReference type="InterPro" id="IPR008921">
    <property type="entry name" value="DNA_pol3_clamp-load_cplx_C"/>
</dbReference>
<evidence type="ECO:0000259" key="9">
    <source>
        <dbReference type="Pfam" id="PF06144"/>
    </source>
</evidence>
<dbReference type="SUPFAM" id="SSF52540">
    <property type="entry name" value="P-loop containing nucleoside triphosphate hydrolases"/>
    <property type="match status" value="1"/>
</dbReference>
<dbReference type="InterPro" id="IPR027417">
    <property type="entry name" value="P-loop_NTPase"/>
</dbReference>
<dbReference type="InterPro" id="IPR048466">
    <property type="entry name" value="DNA_pol3_delta-like_C"/>
</dbReference>
<organism evidence="11 12">
    <name type="scientific">Candidatus Danuiimicrobium aquiferis</name>
    <dbReference type="NCBI Taxonomy" id="1801832"/>
    <lineage>
        <taxon>Bacteria</taxon>
        <taxon>Pseudomonadati</taxon>
        <taxon>Candidatus Omnitrophota</taxon>
        <taxon>Candidatus Danuiimicrobium</taxon>
    </lineage>
</organism>
<feature type="domain" description="DNA polymerase III delta subunit-like C-terminal" evidence="10">
    <location>
        <begin position="205"/>
        <end position="319"/>
    </location>
</feature>
<dbReference type="PANTHER" id="PTHR34388">
    <property type="entry name" value="DNA POLYMERASE III SUBUNIT DELTA"/>
    <property type="match status" value="1"/>
</dbReference>
<comment type="similarity">
    <text evidence="7">Belongs to the DNA polymerase HolA subunit family.</text>
</comment>
<evidence type="ECO:0000256" key="2">
    <source>
        <dbReference type="ARBA" id="ARBA00017703"/>
    </source>
</evidence>
<dbReference type="SUPFAM" id="SSF48019">
    <property type="entry name" value="post-AAA+ oligomerization domain-like"/>
    <property type="match status" value="1"/>
</dbReference>
<dbReference type="GO" id="GO:0003677">
    <property type="term" value="F:DNA binding"/>
    <property type="evidence" value="ECO:0007669"/>
    <property type="project" value="InterPro"/>
</dbReference>